<dbReference type="AlphaFoldDB" id="A0A9P4QYP0"/>
<gene>
    <name evidence="1" type="ORF">EJ04DRAFT_535389</name>
</gene>
<evidence type="ECO:0000313" key="1">
    <source>
        <dbReference type="EMBL" id="KAF2733612.1"/>
    </source>
</evidence>
<evidence type="ECO:0000313" key="2">
    <source>
        <dbReference type="Proteomes" id="UP000799444"/>
    </source>
</evidence>
<comment type="caution">
    <text evidence="1">The sequence shown here is derived from an EMBL/GenBank/DDBJ whole genome shotgun (WGS) entry which is preliminary data.</text>
</comment>
<accession>A0A9P4QYP0</accession>
<name>A0A9P4QYP0_9PLEO</name>
<dbReference type="OrthoDB" id="5296720at2759"/>
<dbReference type="Proteomes" id="UP000799444">
    <property type="component" value="Unassembled WGS sequence"/>
</dbReference>
<sequence>MNGLPNELLIQIASHLDGAPPSIRKFTHEPSADLTYSVDAPLKDLSRVSWKWRKIVLPILFRYSRVELDNDPQWVPIDANLIEAMQCQLSKLSDHEFQIYQKMRSKFKSNSTFRLGQAFDDPLINLCRLQQGDNFLKFVPNILWIPHLSFAEFGRFVARHNLKHHIKSLVVFTQKEYELRHVAAADALLGRQIFSVWSQIFSGLEPTRLVVAAPPASLAALLDTQMLSADAWAFDMKLHYIELQYEPSQLDHMRTSDCRPWNLALIHRRPWTYLGYNEGSSITAFSVYEYHLKQSPKMLYLILVRLAKEVQDCCNIRSFSFHGVFPFGTNVTIIVRALQKLKTLRKIQVQLAPGPENSLLSSPKRIGRAQPRDLWLEWNESYKVITGYLGLMEFEDGSEFISKDCNETGLAGEVDEHMQALQKRGSGWRKEGNHRWVRDSTLDQNAPSLTELSNNGMRQFSWWRKYLDSYN</sequence>
<organism evidence="1 2">
    <name type="scientific">Polyplosphaeria fusca</name>
    <dbReference type="NCBI Taxonomy" id="682080"/>
    <lineage>
        <taxon>Eukaryota</taxon>
        <taxon>Fungi</taxon>
        <taxon>Dikarya</taxon>
        <taxon>Ascomycota</taxon>
        <taxon>Pezizomycotina</taxon>
        <taxon>Dothideomycetes</taxon>
        <taxon>Pleosporomycetidae</taxon>
        <taxon>Pleosporales</taxon>
        <taxon>Tetraplosphaeriaceae</taxon>
        <taxon>Polyplosphaeria</taxon>
    </lineage>
</organism>
<reference evidence="1" key="1">
    <citation type="journal article" date="2020" name="Stud. Mycol.">
        <title>101 Dothideomycetes genomes: a test case for predicting lifestyles and emergence of pathogens.</title>
        <authorList>
            <person name="Haridas S."/>
            <person name="Albert R."/>
            <person name="Binder M."/>
            <person name="Bloem J."/>
            <person name="Labutti K."/>
            <person name="Salamov A."/>
            <person name="Andreopoulos B."/>
            <person name="Baker S."/>
            <person name="Barry K."/>
            <person name="Bills G."/>
            <person name="Bluhm B."/>
            <person name="Cannon C."/>
            <person name="Castanera R."/>
            <person name="Culley D."/>
            <person name="Daum C."/>
            <person name="Ezra D."/>
            <person name="Gonzalez J."/>
            <person name="Henrissat B."/>
            <person name="Kuo A."/>
            <person name="Liang C."/>
            <person name="Lipzen A."/>
            <person name="Lutzoni F."/>
            <person name="Magnuson J."/>
            <person name="Mondo S."/>
            <person name="Nolan M."/>
            <person name="Ohm R."/>
            <person name="Pangilinan J."/>
            <person name="Park H.-J."/>
            <person name="Ramirez L."/>
            <person name="Alfaro M."/>
            <person name="Sun H."/>
            <person name="Tritt A."/>
            <person name="Yoshinaga Y."/>
            <person name="Zwiers L.-H."/>
            <person name="Turgeon B."/>
            <person name="Goodwin S."/>
            <person name="Spatafora J."/>
            <person name="Crous P."/>
            <person name="Grigoriev I."/>
        </authorList>
    </citation>
    <scope>NUCLEOTIDE SEQUENCE</scope>
    <source>
        <strain evidence="1">CBS 125425</strain>
    </source>
</reference>
<protein>
    <recommendedName>
        <fullName evidence="3">F-box domain-containing protein</fullName>
    </recommendedName>
</protein>
<evidence type="ECO:0008006" key="3">
    <source>
        <dbReference type="Google" id="ProtNLM"/>
    </source>
</evidence>
<dbReference type="EMBL" id="ML996159">
    <property type="protein sequence ID" value="KAF2733612.1"/>
    <property type="molecule type" value="Genomic_DNA"/>
</dbReference>
<keyword evidence="2" id="KW-1185">Reference proteome</keyword>
<proteinExistence type="predicted"/>